<name>A0A1E3NDK2_9ASCO</name>
<evidence type="ECO:0000256" key="3">
    <source>
        <dbReference type="ARBA" id="ARBA00008669"/>
    </source>
</evidence>
<gene>
    <name evidence="9" type="ORF">PICMEDRAFT_18466</name>
</gene>
<accession>A0A1E3NDK2</accession>
<dbReference type="EMBL" id="KV454008">
    <property type="protein sequence ID" value="ODQ44209.1"/>
    <property type="molecule type" value="Genomic_DNA"/>
</dbReference>
<dbReference type="PROSITE" id="PS50166">
    <property type="entry name" value="IMPORTIN_B_NT"/>
    <property type="match status" value="1"/>
</dbReference>
<evidence type="ECO:0000313" key="9">
    <source>
        <dbReference type="EMBL" id="ODQ44209.1"/>
    </source>
</evidence>
<dbReference type="InterPro" id="IPR011989">
    <property type="entry name" value="ARM-like"/>
</dbReference>
<dbReference type="GeneID" id="30178697"/>
<keyword evidence="7" id="KW-0539">Nucleus</keyword>
<comment type="similarity">
    <text evidence="3">Belongs to the XPO2/CSE1 family.</text>
</comment>
<protein>
    <recommendedName>
        <fullName evidence="8">Importin N-terminal domain-containing protein</fullName>
    </recommendedName>
</protein>
<dbReference type="SMART" id="SM00913">
    <property type="entry name" value="IBN_N"/>
    <property type="match status" value="1"/>
</dbReference>
<dbReference type="Proteomes" id="UP000094455">
    <property type="component" value="Unassembled WGS sequence"/>
</dbReference>
<dbReference type="SUPFAM" id="SSF48371">
    <property type="entry name" value="ARM repeat"/>
    <property type="match status" value="1"/>
</dbReference>
<dbReference type="GO" id="GO:0034399">
    <property type="term" value="C:nuclear periphery"/>
    <property type="evidence" value="ECO:0007669"/>
    <property type="project" value="EnsemblFungi"/>
</dbReference>
<dbReference type="GO" id="GO:0006606">
    <property type="term" value="P:protein import into nucleus"/>
    <property type="evidence" value="ECO:0007669"/>
    <property type="project" value="TreeGrafter"/>
</dbReference>
<evidence type="ECO:0000313" key="10">
    <source>
        <dbReference type="Proteomes" id="UP000094455"/>
    </source>
</evidence>
<evidence type="ECO:0000256" key="5">
    <source>
        <dbReference type="ARBA" id="ARBA00022490"/>
    </source>
</evidence>
<keyword evidence="4" id="KW-0813">Transport</keyword>
<dbReference type="Pfam" id="PF08506">
    <property type="entry name" value="Cse1"/>
    <property type="match status" value="1"/>
</dbReference>
<evidence type="ECO:0000256" key="7">
    <source>
        <dbReference type="ARBA" id="ARBA00023242"/>
    </source>
</evidence>
<organism evidence="9 10">
    <name type="scientific">Pichia membranifaciens NRRL Y-2026</name>
    <dbReference type="NCBI Taxonomy" id="763406"/>
    <lineage>
        <taxon>Eukaryota</taxon>
        <taxon>Fungi</taxon>
        <taxon>Dikarya</taxon>
        <taxon>Ascomycota</taxon>
        <taxon>Saccharomycotina</taxon>
        <taxon>Pichiomycetes</taxon>
        <taxon>Pichiales</taxon>
        <taxon>Pichiaceae</taxon>
        <taxon>Pichia</taxon>
    </lineage>
</organism>
<dbReference type="GO" id="GO:0031267">
    <property type="term" value="F:small GTPase binding"/>
    <property type="evidence" value="ECO:0007669"/>
    <property type="project" value="InterPro"/>
</dbReference>
<keyword evidence="5" id="KW-0963">Cytoplasm</keyword>
<dbReference type="AlphaFoldDB" id="A0A1E3NDK2"/>
<dbReference type="PANTHER" id="PTHR10997:SF8">
    <property type="entry name" value="EXPORTIN-2"/>
    <property type="match status" value="1"/>
</dbReference>
<sequence length="972" mass="111823">MAELQTVVQVLERSLDPRSAKEAGGVLKGMETEIGFPITLLHVVASDNTPLAIRLAGALYFKNLVKRKWIDENGQYQISKQDIDMIKAEIVQLMIVLPDSLQIQIGEAISLIAESEFPNLWGNLIDELVSKLTLEDLVVNKGVLKVAHSIFKRWRPLFRSDELFLEIKMVLDKFVIPFMEMLKSIDFLIDQNLQDGAKLKLLFENLLLMVKIYYDLNCQDIPEFFEDHISEGMTILLKYLKFHSSLLEDSDEDDEMDLVILVKVNICDLIQLYTTRYEEEFKKYIELSIQIIWDLLNNISIQKKNDILVSKALQYMTCVVNLSNYNALFSNEDAVNQITEKIILPNITLRDSDLEIFEDDPIEYTRRDLEGSDVDSRRRSATEFLRSLKENNENLVTAIMMEYINHYLKSYSEDPSGNWKLKDIAIYLFCAIASKGSITNSGITSTNLLVDVIKFFTEFIYPDLVGQVANPILKVDSIKYIYIFRNQLTKEQLIETLPLLTSNFNDGNYVVYTYTSVTIEKILSLRNPSNHQEMLFSKNDLSVAVLNDLLMNLFKLIFKMGTTPEKLSENEFLMKCIMRILLISEDSLTSTVVQVLQELTKIVETISKNPSNPKFSHYTFESICIIMKFYKSGIKDFYALLKNTLFGILGQDIQEFIPYSFQILAFVLENYPTNEELPAEYQQLIKPLCSPQVWEFKGNIPAVKRLLSAIITFTPSMFNNAENITPILGIYQKLISSKSNDILGFEFLESIMINIDITNLQPFLSEIFIILLTRLKNFKTEKFVKRFIIFLSKLSSLELNVEVNKNKWTSTVVVKIFESIQPGLFEQILNSFILPHITKFSNLTDKKILVVGLINLIAENYKVISEVEILKLLSELLKLLNSESIKNYKTVDENVELMTELDNEEYTFGSSFNRLNIIQLKPFDPVSNSIKDKAMLIEFFKLKLQSIDSQYLYAIMQQLDAESKVIVSSLGM</sequence>
<dbReference type="STRING" id="763406.A0A1E3NDK2"/>
<dbReference type="GO" id="GO:0005049">
    <property type="term" value="F:nuclear export signal receptor activity"/>
    <property type="evidence" value="ECO:0007669"/>
    <property type="project" value="EnsemblFungi"/>
</dbReference>
<dbReference type="Gene3D" id="1.25.10.10">
    <property type="entry name" value="Leucine-rich Repeat Variant"/>
    <property type="match status" value="1"/>
</dbReference>
<evidence type="ECO:0000256" key="1">
    <source>
        <dbReference type="ARBA" id="ARBA00004123"/>
    </source>
</evidence>
<evidence type="ECO:0000256" key="4">
    <source>
        <dbReference type="ARBA" id="ARBA00022448"/>
    </source>
</evidence>
<evidence type="ECO:0000256" key="2">
    <source>
        <dbReference type="ARBA" id="ARBA00004496"/>
    </source>
</evidence>
<keyword evidence="10" id="KW-1185">Reference proteome</keyword>
<feature type="domain" description="Importin N-terminal" evidence="8">
    <location>
        <begin position="23"/>
        <end position="96"/>
    </location>
</feature>
<dbReference type="GO" id="GO:0032991">
    <property type="term" value="C:protein-containing complex"/>
    <property type="evidence" value="ECO:0007669"/>
    <property type="project" value="EnsemblFungi"/>
</dbReference>
<dbReference type="PANTHER" id="PTHR10997">
    <property type="entry name" value="IMPORTIN-7, 8, 11"/>
    <property type="match status" value="1"/>
</dbReference>
<dbReference type="Pfam" id="PF03378">
    <property type="entry name" value="CAS_CSE1"/>
    <property type="match status" value="1"/>
</dbReference>
<dbReference type="GO" id="GO:0046827">
    <property type="term" value="P:positive regulation of protein export from nucleus"/>
    <property type="evidence" value="ECO:0007669"/>
    <property type="project" value="EnsemblFungi"/>
</dbReference>
<dbReference type="OrthoDB" id="3268246at2759"/>
<evidence type="ECO:0000256" key="6">
    <source>
        <dbReference type="ARBA" id="ARBA00022927"/>
    </source>
</evidence>
<dbReference type="Pfam" id="PF03810">
    <property type="entry name" value="IBN_N"/>
    <property type="match status" value="1"/>
</dbReference>
<evidence type="ECO:0000259" key="8">
    <source>
        <dbReference type="PROSITE" id="PS50166"/>
    </source>
</evidence>
<proteinExistence type="inferred from homology"/>
<reference evidence="9 10" key="1">
    <citation type="journal article" date="2016" name="Proc. Natl. Acad. Sci. U.S.A.">
        <title>Comparative genomics of biotechnologically important yeasts.</title>
        <authorList>
            <person name="Riley R."/>
            <person name="Haridas S."/>
            <person name="Wolfe K.H."/>
            <person name="Lopes M.R."/>
            <person name="Hittinger C.T."/>
            <person name="Goeker M."/>
            <person name="Salamov A.A."/>
            <person name="Wisecaver J.H."/>
            <person name="Long T.M."/>
            <person name="Calvey C.H."/>
            <person name="Aerts A.L."/>
            <person name="Barry K.W."/>
            <person name="Choi C."/>
            <person name="Clum A."/>
            <person name="Coughlan A.Y."/>
            <person name="Deshpande S."/>
            <person name="Douglass A.P."/>
            <person name="Hanson S.J."/>
            <person name="Klenk H.-P."/>
            <person name="LaButti K.M."/>
            <person name="Lapidus A."/>
            <person name="Lindquist E.A."/>
            <person name="Lipzen A.M."/>
            <person name="Meier-Kolthoff J.P."/>
            <person name="Ohm R.A."/>
            <person name="Otillar R.P."/>
            <person name="Pangilinan J.L."/>
            <person name="Peng Y."/>
            <person name="Rokas A."/>
            <person name="Rosa C.A."/>
            <person name="Scheuner C."/>
            <person name="Sibirny A.A."/>
            <person name="Slot J.C."/>
            <person name="Stielow J.B."/>
            <person name="Sun H."/>
            <person name="Kurtzman C.P."/>
            <person name="Blackwell M."/>
            <person name="Grigoriev I.V."/>
            <person name="Jeffries T.W."/>
        </authorList>
    </citation>
    <scope>NUCLEOTIDE SEQUENCE [LARGE SCALE GENOMIC DNA]</scope>
    <source>
        <strain evidence="9 10">NRRL Y-2026</strain>
    </source>
</reference>
<dbReference type="InterPro" id="IPR001494">
    <property type="entry name" value="Importin-beta_N"/>
</dbReference>
<dbReference type="GO" id="GO:0005635">
    <property type="term" value="C:nuclear envelope"/>
    <property type="evidence" value="ECO:0007669"/>
    <property type="project" value="EnsemblFungi"/>
</dbReference>
<comment type="subcellular location">
    <subcellularLocation>
        <location evidence="2">Cytoplasm</location>
    </subcellularLocation>
    <subcellularLocation>
        <location evidence="1">Nucleus</location>
    </subcellularLocation>
</comment>
<keyword evidence="6" id="KW-0653">Protein transport</keyword>
<dbReference type="RefSeq" id="XP_019015322.1">
    <property type="nucleotide sequence ID" value="XM_019162010.1"/>
</dbReference>
<dbReference type="GO" id="GO:0005829">
    <property type="term" value="C:cytosol"/>
    <property type="evidence" value="ECO:0007669"/>
    <property type="project" value="TreeGrafter"/>
</dbReference>
<dbReference type="InterPro" id="IPR005043">
    <property type="entry name" value="XPO2_C"/>
</dbReference>
<dbReference type="InterPro" id="IPR013713">
    <property type="entry name" value="XPO2_central"/>
</dbReference>
<dbReference type="GO" id="GO:0006611">
    <property type="term" value="P:protein export from nucleus"/>
    <property type="evidence" value="ECO:0007669"/>
    <property type="project" value="EnsemblFungi"/>
</dbReference>
<dbReference type="InterPro" id="IPR016024">
    <property type="entry name" value="ARM-type_fold"/>
</dbReference>
<dbReference type="GO" id="GO:0061015">
    <property type="term" value="P:snRNA import into nucleus"/>
    <property type="evidence" value="ECO:0007669"/>
    <property type="project" value="EnsemblFungi"/>
</dbReference>